<organism evidence="2 3">
    <name type="scientific">Herbiconiux oxytropis</name>
    <dbReference type="NCBI Taxonomy" id="2970915"/>
    <lineage>
        <taxon>Bacteria</taxon>
        <taxon>Bacillati</taxon>
        <taxon>Actinomycetota</taxon>
        <taxon>Actinomycetes</taxon>
        <taxon>Micrococcales</taxon>
        <taxon>Microbacteriaceae</taxon>
        <taxon>Herbiconiux</taxon>
    </lineage>
</organism>
<dbReference type="RefSeq" id="WP_259531030.1">
    <property type="nucleotide sequence ID" value="NZ_JANLCK010000017.1"/>
</dbReference>
<keyword evidence="1" id="KW-1133">Transmembrane helix</keyword>
<evidence type="ECO:0000313" key="2">
    <source>
        <dbReference type="EMBL" id="MCS5727929.1"/>
    </source>
</evidence>
<evidence type="ECO:0000313" key="3">
    <source>
        <dbReference type="Proteomes" id="UP001165587"/>
    </source>
</evidence>
<keyword evidence="1" id="KW-0812">Transmembrane</keyword>
<protein>
    <submittedName>
        <fullName evidence="2">Uncharacterized protein</fullName>
    </submittedName>
</protein>
<keyword evidence="1" id="KW-0472">Membrane</keyword>
<evidence type="ECO:0000256" key="1">
    <source>
        <dbReference type="SAM" id="Phobius"/>
    </source>
</evidence>
<name>A0AA41XGT3_9MICO</name>
<reference evidence="2" key="1">
    <citation type="submission" date="2022-08" db="EMBL/GenBank/DDBJ databases">
        <authorList>
            <person name="Deng Y."/>
            <person name="Han X.-F."/>
            <person name="Zhang Y.-Q."/>
        </authorList>
    </citation>
    <scope>NUCLEOTIDE SEQUENCE</scope>
    <source>
        <strain evidence="2">CPCC 203407</strain>
    </source>
</reference>
<dbReference type="Proteomes" id="UP001165587">
    <property type="component" value="Unassembled WGS sequence"/>
</dbReference>
<dbReference type="AlphaFoldDB" id="A0AA41XGT3"/>
<sequence length="177" mass="18360">MIPFLIVLIVAGAILVLGGLALKPIWRVAVRPLYRHPDAQEPSRLGWAVRSGAMILAGAAVIVGSASLLGQAQPKQPTPSAEARENCAALLDEVGSPSTTDTADKAVTEAAGAAGYTVEREDTSSDSVVDLPNEDTTVTVDVVTWTVTEGPDPLATFTWTTSGSVPGRFTGTCAESR</sequence>
<feature type="transmembrane region" description="Helical" evidence="1">
    <location>
        <begin position="45"/>
        <end position="69"/>
    </location>
</feature>
<keyword evidence="3" id="KW-1185">Reference proteome</keyword>
<accession>A0AA41XGT3</accession>
<dbReference type="EMBL" id="JANLCK010000017">
    <property type="protein sequence ID" value="MCS5727929.1"/>
    <property type="molecule type" value="Genomic_DNA"/>
</dbReference>
<gene>
    <name evidence="2" type="ORF">N1028_18685</name>
</gene>
<proteinExistence type="predicted"/>
<comment type="caution">
    <text evidence="2">The sequence shown here is derived from an EMBL/GenBank/DDBJ whole genome shotgun (WGS) entry which is preliminary data.</text>
</comment>